<dbReference type="InterPro" id="IPR008040">
    <property type="entry name" value="Hydant_A_N"/>
</dbReference>
<dbReference type="PANTHER" id="PTHR11365:SF23">
    <property type="entry name" value="HYPOTHETICAL 5-OXOPROLINASE (EUROFUNG)-RELATED"/>
    <property type="match status" value="1"/>
</dbReference>
<keyword evidence="2" id="KW-0378">Hydrolase</keyword>
<dbReference type="EMBL" id="UOEM01000113">
    <property type="protein sequence ID" value="VAW18257.1"/>
    <property type="molecule type" value="Genomic_DNA"/>
</dbReference>
<accession>A0A3B0TXS1</accession>
<evidence type="ECO:0000313" key="2">
    <source>
        <dbReference type="EMBL" id="VAW18257.1"/>
    </source>
</evidence>
<dbReference type="InterPro" id="IPR045079">
    <property type="entry name" value="Oxoprolinase-like"/>
</dbReference>
<feature type="non-terminal residue" evidence="2">
    <location>
        <position position="99"/>
    </location>
</feature>
<reference evidence="2" key="1">
    <citation type="submission" date="2018-06" db="EMBL/GenBank/DDBJ databases">
        <authorList>
            <person name="Zhirakovskaya E."/>
        </authorList>
    </citation>
    <scope>NUCLEOTIDE SEQUENCE</scope>
</reference>
<evidence type="ECO:0000259" key="1">
    <source>
        <dbReference type="Pfam" id="PF05378"/>
    </source>
</evidence>
<protein>
    <submittedName>
        <fullName evidence="2">N-methylhydantoinase A</fullName>
        <ecNumber evidence="2">3.5.2.14</ecNumber>
    </submittedName>
</protein>
<dbReference type="InterPro" id="IPR043129">
    <property type="entry name" value="ATPase_NBD"/>
</dbReference>
<dbReference type="PANTHER" id="PTHR11365">
    <property type="entry name" value="5-OXOPROLINASE RELATED"/>
    <property type="match status" value="1"/>
</dbReference>
<dbReference type="GO" id="GO:0006749">
    <property type="term" value="P:glutathione metabolic process"/>
    <property type="evidence" value="ECO:0007669"/>
    <property type="project" value="TreeGrafter"/>
</dbReference>
<dbReference type="GO" id="GO:0047423">
    <property type="term" value="F:N-methylhydantoinase (ATP-hydrolyzing) activity"/>
    <property type="evidence" value="ECO:0007669"/>
    <property type="project" value="UniProtKB-EC"/>
</dbReference>
<organism evidence="2">
    <name type="scientific">hydrothermal vent metagenome</name>
    <dbReference type="NCBI Taxonomy" id="652676"/>
    <lineage>
        <taxon>unclassified sequences</taxon>
        <taxon>metagenomes</taxon>
        <taxon>ecological metagenomes</taxon>
    </lineage>
</organism>
<dbReference type="GO" id="GO:0017168">
    <property type="term" value="F:5-oxoprolinase (ATP-hydrolyzing) activity"/>
    <property type="evidence" value="ECO:0007669"/>
    <property type="project" value="TreeGrafter"/>
</dbReference>
<proteinExistence type="predicted"/>
<gene>
    <name evidence="2" type="ORF">MNBD_ALPHA09-2004</name>
</gene>
<dbReference type="Pfam" id="PF05378">
    <property type="entry name" value="Hydant_A_N"/>
    <property type="match status" value="1"/>
</dbReference>
<dbReference type="AlphaFoldDB" id="A0A3B0TXS1"/>
<feature type="domain" description="Hydantoinase/oxoprolinase N-terminal" evidence="1">
    <location>
        <begin position="24"/>
        <end position="99"/>
    </location>
</feature>
<sequence>MHTNKINIPESPIRMASPRNGHLVGVDVGGTFTDLVLADPATGQVRLAKVPSTLENQAYGVLDALDEAGADLPAIGLIVHGTTTTTNAVLERKLARTGL</sequence>
<dbReference type="SUPFAM" id="SSF53067">
    <property type="entry name" value="Actin-like ATPase domain"/>
    <property type="match status" value="1"/>
</dbReference>
<dbReference type="EC" id="3.5.2.14" evidence="2"/>
<dbReference type="GO" id="GO:0005829">
    <property type="term" value="C:cytosol"/>
    <property type="evidence" value="ECO:0007669"/>
    <property type="project" value="TreeGrafter"/>
</dbReference>
<name>A0A3B0TXS1_9ZZZZ</name>